<gene>
    <name evidence="4" type="ORF">BJ684DRAFT_16107</name>
</gene>
<protein>
    <recommendedName>
        <fullName evidence="6">DUF866-domain-containing protein</fullName>
    </recommendedName>
</protein>
<evidence type="ECO:0000256" key="1">
    <source>
        <dbReference type="ARBA" id="ARBA00007818"/>
    </source>
</evidence>
<keyword evidence="3" id="KW-0862">Zinc</keyword>
<evidence type="ECO:0008006" key="6">
    <source>
        <dbReference type="Google" id="ProtNLM"/>
    </source>
</evidence>
<dbReference type="Proteomes" id="UP000267251">
    <property type="component" value="Unassembled WGS sequence"/>
</dbReference>
<keyword evidence="5" id="KW-1185">Reference proteome</keyword>
<dbReference type="InterPro" id="IPR008584">
    <property type="entry name" value="CXXC_Zn-binding_euk"/>
</dbReference>
<dbReference type="PANTHER" id="PTHR12857:SF0">
    <property type="entry name" value="CXXC MOTIF CONTAINING ZINC BINDING PROTEIN"/>
    <property type="match status" value="1"/>
</dbReference>
<evidence type="ECO:0000313" key="5">
    <source>
        <dbReference type="Proteomes" id="UP000267251"/>
    </source>
</evidence>
<dbReference type="EMBL" id="KZ988006">
    <property type="protein sequence ID" value="RKP13496.1"/>
    <property type="molecule type" value="Genomic_DNA"/>
</dbReference>
<proteinExistence type="inferred from homology"/>
<accession>A0A4P9Y3J9</accession>
<comment type="similarity">
    <text evidence="1">Belongs to the UPF0587 family.</text>
</comment>
<dbReference type="Pfam" id="PF05907">
    <property type="entry name" value="CXXC_Zn-b_euk"/>
    <property type="match status" value="1"/>
</dbReference>
<sequence length="147" mass="16064">MEGLTDLTLAEGEVIHLRVECTNCHLAPEGTMTLDPTEEIALNGSRGSAHLVFRCKDCRHENSATLVGGINRYLDAQAGSWAPMIELDCRGLEPVGFKPIGTWIAKGADSGTSFTEIDLEEGEWMDYDEKTGEAVSALEFQSKVERC</sequence>
<reference evidence="5" key="1">
    <citation type="journal article" date="2018" name="Nat. Microbiol.">
        <title>Leveraging single-cell genomics to expand the fungal tree of life.</title>
        <authorList>
            <person name="Ahrendt S.R."/>
            <person name="Quandt C.A."/>
            <person name="Ciobanu D."/>
            <person name="Clum A."/>
            <person name="Salamov A."/>
            <person name="Andreopoulos B."/>
            <person name="Cheng J.F."/>
            <person name="Woyke T."/>
            <person name="Pelin A."/>
            <person name="Henrissat B."/>
            <person name="Reynolds N.K."/>
            <person name="Benny G.L."/>
            <person name="Smith M.E."/>
            <person name="James T.Y."/>
            <person name="Grigoriev I.V."/>
        </authorList>
    </citation>
    <scope>NUCLEOTIDE SEQUENCE [LARGE SCALE GENOMIC DNA]</scope>
</reference>
<name>A0A4P9Y3J9_9FUNG</name>
<dbReference type="OrthoDB" id="10248838at2759"/>
<dbReference type="PANTHER" id="PTHR12857">
    <property type="entry name" value="CXXC MOTIF CONTAINING ZINC BINDING PROTEIN"/>
    <property type="match status" value="1"/>
</dbReference>
<dbReference type="GO" id="GO:0008270">
    <property type="term" value="F:zinc ion binding"/>
    <property type="evidence" value="ECO:0007669"/>
    <property type="project" value="TreeGrafter"/>
</dbReference>
<evidence type="ECO:0000313" key="4">
    <source>
        <dbReference type="EMBL" id="RKP13496.1"/>
    </source>
</evidence>
<evidence type="ECO:0000256" key="3">
    <source>
        <dbReference type="ARBA" id="ARBA00022833"/>
    </source>
</evidence>
<dbReference type="SUPFAM" id="SSF141678">
    <property type="entry name" value="MAL13P1.257-like"/>
    <property type="match status" value="1"/>
</dbReference>
<organism evidence="4 5">
    <name type="scientific">Piptocephalis cylindrospora</name>
    <dbReference type="NCBI Taxonomy" id="1907219"/>
    <lineage>
        <taxon>Eukaryota</taxon>
        <taxon>Fungi</taxon>
        <taxon>Fungi incertae sedis</taxon>
        <taxon>Zoopagomycota</taxon>
        <taxon>Zoopagomycotina</taxon>
        <taxon>Zoopagomycetes</taxon>
        <taxon>Zoopagales</taxon>
        <taxon>Piptocephalidaceae</taxon>
        <taxon>Piptocephalis</taxon>
    </lineage>
</organism>
<dbReference type="AlphaFoldDB" id="A0A4P9Y3J9"/>
<keyword evidence="2" id="KW-0479">Metal-binding</keyword>
<evidence type="ECO:0000256" key="2">
    <source>
        <dbReference type="ARBA" id="ARBA00022723"/>
    </source>
</evidence>